<sequence length="138" mass="14482">MAARLRLVVGRLNRRMRAEGGAGLSHLPLSALVSIERSGPIRLGELAAKEGVSAPTMSRALLALDERGAVERTTDPTDARSVLLTISPAGRELLATVREHYTSSLARLLSRLDGDQLAAVEAALPALEALIGEDPPAG</sequence>
<keyword evidence="2" id="KW-0238">DNA-binding</keyword>
<dbReference type="PROSITE" id="PS50995">
    <property type="entry name" value="HTH_MARR_2"/>
    <property type="match status" value="1"/>
</dbReference>
<feature type="domain" description="HTH marR-type" evidence="1">
    <location>
        <begin position="1"/>
        <end position="129"/>
    </location>
</feature>
<gene>
    <name evidence="2" type="ORF">CLV35_3474</name>
</gene>
<dbReference type="InterPro" id="IPR036390">
    <property type="entry name" value="WH_DNA-bd_sf"/>
</dbReference>
<dbReference type="InterPro" id="IPR052526">
    <property type="entry name" value="HTH-type_Bedaq_tolerance"/>
</dbReference>
<organism evidence="2 3">
    <name type="scientific">Motilibacter peucedani</name>
    <dbReference type="NCBI Taxonomy" id="598650"/>
    <lineage>
        <taxon>Bacteria</taxon>
        <taxon>Bacillati</taxon>
        <taxon>Actinomycetota</taxon>
        <taxon>Actinomycetes</taxon>
        <taxon>Motilibacterales</taxon>
        <taxon>Motilibacteraceae</taxon>
        <taxon>Motilibacter</taxon>
    </lineage>
</organism>
<dbReference type="Proteomes" id="UP000281955">
    <property type="component" value="Unassembled WGS sequence"/>
</dbReference>
<keyword evidence="3" id="KW-1185">Reference proteome</keyword>
<dbReference type="Gene3D" id="1.10.10.10">
    <property type="entry name" value="Winged helix-like DNA-binding domain superfamily/Winged helix DNA-binding domain"/>
    <property type="match status" value="1"/>
</dbReference>
<proteinExistence type="predicted"/>
<comment type="caution">
    <text evidence="2">The sequence shown here is derived from an EMBL/GenBank/DDBJ whole genome shotgun (WGS) entry which is preliminary data.</text>
</comment>
<dbReference type="PANTHER" id="PTHR39515:SF2">
    <property type="entry name" value="HTH-TYPE TRANSCRIPTIONAL REGULATOR RV0880"/>
    <property type="match status" value="1"/>
</dbReference>
<dbReference type="GO" id="GO:0003677">
    <property type="term" value="F:DNA binding"/>
    <property type="evidence" value="ECO:0007669"/>
    <property type="project" value="UniProtKB-KW"/>
</dbReference>
<dbReference type="InterPro" id="IPR000835">
    <property type="entry name" value="HTH_MarR-typ"/>
</dbReference>
<accession>A0A420XLR5</accession>
<dbReference type="InterPro" id="IPR036388">
    <property type="entry name" value="WH-like_DNA-bd_sf"/>
</dbReference>
<dbReference type="SUPFAM" id="SSF46785">
    <property type="entry name" value="Winged helix' DNA-binding domain"/>
    <property type="match status" value="1"/>
</dbReference>
<reference evidence="2 3" key="1">
    <citation type="submission" date="2018-10" db="EMBL/GenBank/DDBJ databases">
        <title>Genomic Encyclopedia of Archaeal and Bacterial Type Strains, Phase II (KMG-II): from individual species to whole genera.</title>
        <authorList>
            <person name="Goeker M."/>
        </authorList>
    </citation>
    <scope>NUCLEOTIDE SEQUENCE [LARGE SCALE GENOMIC DNA]</scope>
    <source>
        <strain evidence="2 3">RP-AC37</strain>
    </source>
</reference>
<dbReference type="SMART" id="SM00347">
    <property type="entry name" value="HTH_MARR"/>
    <property type="match status" value="1"/>
</dbReference>
<dbReference type="EMBL" id="RBWV01000015">
    <property type="protein sequence ID" value="RKS69297.1"/>
    <property type="molecule type" value="Genomic_DNA"/>
</dbReference>
<dbReference type="InParanoid" id="A0A420XLR5"/>
<dbReference type="AlphaFoldDB" id="A0A420XLR5"/>
<evidence type="ECO:0000259" key="1">
    <source>
        <dbReference type="PROSITE" id="PS50995"/>
    </source>
</evidence>
<name>A0A420XLR5_9ACTN</name>
<dbReference type="PANTHER" id="PTHR39515">
    <property type="entry name" value="CONSERVED PROTEIN"/>
    <property type="match status" value="1"/>
</dbReference>
<evidence type="ECO:0000313" key="3">
    <source>
        <dbReference type="Proteomes" id="UP000281955"/>
    </source>
</evidence>
<evidence type="ECO:0000313" key="2">
    <source>
        <dbReference type="EMBL" id="RKS69297.1"/>
    </source>
</evidence>
<protein>
    <submittedName>
        <fullName evidence="2">DNA-binding MarR family transcriptional regulator</fullName>
    </submittedName>
</protein>
<dbReference type="OrthoDB" id="4311144at2"/>
<dbReference type="GO" id="GO:0003700">
    <property type="term" value="F:DNA-binding transcription factor activity"/>
    <property type="evidence" value="ECO:0007669"/>
    <property type="project" value="InterPro"/>
</dbReference>
<dbReference type="Pfam" id="PF01047">
    <property type="entry name" value="MarR"/>
    <property type="match status" value="1"/>
</dbReference>